<comment type="caution">
    <text evidence="2">The sequence shown here is derived from an EMBL/GenBank/DDBJ whole genome shotgun (WGS) entry which is preliminary data.</text>
</comment>
<dbReference type="AlphaFoldDB" id="A0A7J6LDB1"/>
<dbReference type="Proteomes" id="UP000570595">
    <property type="component" value="Unassembled WGS sequence"/>
</dbReference>
<reference evidence="3 4" key="1">
    <citation type="submission" date="2020-04" db="EMBL/GenBank/DDBJ databases">
        <title>Perkinsus olseni comparative genomics.</title>
        <authorList>
            <person name="Bogema D.R."/>
        </authorList>
    </citation>
    <scope>NUCLEOTIDE SEQUENCE [LARGE SCALE GENOMIC DNA]</scope>
    <source>
        <strain evidence="2">ATCC PRA-179</strain>
        <strain evidence="1">ATCC PRA-31</strain>
    </source>
</reference>
<evidence type="ECO:0000313" key="3">
    <source>
        <dbReference type="Proteomes" id="UP000570595"/>
    </source>
</evidence>
<sequence>MSIHSSLKVFVSTIAAALALHKARGTTWATPKPWYPPPPEMRSYLRTLGGYFVARSMLALFFYQSSFLQLDVAAIPGGCEIDEINDRPLPQTQVRPTDTYFKRTVLRFFTDAQRGVKGYQFKGIKHDDTRVRLHFGHYHCPYIWMDVLERDGLSPFTLRAREVAERMKRDPADNGACYEMVSDLINNPPSTYPTLQQDNYWLHEFFAFLRKAIVVVT</sequence>
<evidence type="ECO:0000313" key="2">
    <source>
        <dbReference type="EMBL" id="KAF4656980.1"/>
    </source>
</evidence>
<organism evidence="2 3">
    <name type="scientific">Perkinsus olseni</name>
    <name type="common">Perkinsus atlanticus</name>
    <dbReference type="NCBI Taxonomy" id="32597"/>
    <lineage>
        <taxon>Eukaryota</taxon>
        <taxon>Sar</taxon>
        <taxon>Alveolata</taxon>
        <taxon>Perkinsozoa</taxon>
        <taxon>Perkinsea</taxon>
        <taxon>Perkinsida</taxon>
        <taxon>Perkinsidae</taxon>
        <taxon>Perkinsus</taxon>
    </lineage>
</organism>
<name>A0A7J6LDB1_PEROL</name>
<dbReference type="Proteomes" id="UP000572268">
    <property type="component" value="Unassembled WGS sequence"/>
</dbReference>
<proteinExistence type="predicted"/>
<accession>A0A7J6LDB1</accession>
<gene>
    <name evidence="1" type="ORF">FOL46_008858</name>
    <name evidence="2" type="ORF">FOZ61_006552</name>
</gene>
<dbReference type="EMBL" id="JABAHT010000377">
    <property type="protein sequence ID" value="KAF4656980.1"/>
    <property type="molecule type" value="Genomic_DNA"/>
</dbReference>
<protein>
    <submittedName>
        <fullName evidence="2">Uncharacterized protein</fullName>
    </submittedName>
</protein>
<dbReference type="EMBL" id="JABANN010000745">
    <property type="protein sequence ID" value="KAF4654136.1"/>
    <property type="molecule type" value="Genomic_DNA"/>
</dbReference>
<evidence type="ECO:0000313" key="4">
    <source>
        <dbReference type="Proteomes" id="UP000572268"/>
    </source>
</evidence>
<evidence type="ECO:0000313" key="1">
    <source>
        <dbReference type="EMBL" id="KAF4654136.1"/>
    </source>
</evidence>